<dbReference type="GO" id="GO:0005829">
    <property type="term" value="C:cytosol"/>
    <property type="evidence" value="ECO:0007669"/>
    <property type="project" value="TreeGrafter"/>
</dbReference>
<evidence type="ECO:0000313" key="7">
    <source>
        <dbReference type="Proteomes" id="UP001055437"/>
    </source>
</evidence>
<protein>
    <submittedName>
        <fullName evidence="4">Flagellar biosynthesis/type III secretory pathway-like protein</fullName>
    </submittedName>
</protein>
<dbReference type="EMBL" id="CP099799">
    <property type="protein sequence ID" value="USS00009.1"/>
    <property type="molecule type" value="Genomic_DNA"/>
</dbReference>
<dbReference type="OrthoDB" id="2375163at2"/>
<evidence type="ECO:0000313" key="4">
    <source>
        <dbReference type="EMBL" id="AYE33430.1"/>
    </source>
</evidence>
<dbReference type="GO" id="GO:0015031">
    <property type="term" value="P:protein transport"/>
    <property type="evidence" value="ECO:0007669"/>
    <property type="project" value="UniProtKB-KW"/>
</dbReference>
<evidence type="ECO:0000256" key="2">
    <source>
        <dbReference type="ARBA" id="ARBA00022927"/>
    </source>
</evidence>
<keyword evidence="4" id="KW-0966">Cell projection</keyword>
<evidence type="ECO:0000313" key="5">
    <source>
        <dbReference type="EMBL" id="USS00009.1"/>
    </source>
</evidence>
<dbReference type="Proteomes" id="UP000280586">
    <property type="component" value="Chromosome"/>
</dbReference>
<keyword evidence="7" id="KW-1185">Reference proteome</keyword>
<gene>
    <name evidence="4" type="ORF">CP523_02605</name>
    <name evidence="5" type="ORF">NH397_10940</name>
</gene>
<organism evidence="4 6">
    <name type="scientific">Clostridium septicum</name>
    <dbReference type="NCBI Taxonomy" id="1504"/>
    <lineage>
        <taxon>Bacteria</taxon>
        <taxon>Bacillati</taxon>
        <taxon>Bacillota</taxon>
        <taxon>Clostridia</taxon>
        <taxon>Eubacteriales</taxon>
        <taxon>Clostridiaceae</taxon>
        <taxon>Clostridium</taxon>
    </lineage>
</organism>
<dbReference type="EMBL" id="CP023671">
    <property type="protein sequence ID" value="AYE33430.1"/>
    <property type="molecule type" value="Genomic_DNA"/>
</dbReference>
<dbReference type="PANTHER" id="PTHR34982:SF1">
    <property type="entry name" value="FLAGELLAR ASSEMBLY PROTEIN FLIH"/>
    <property type="match status" value="1"/>
</dbReference>
<dbReference type="GeneID" id="303559568"/>
<dbReference type="AlphaFoldDB" id="A0A9N7JJH0"/>
<keyword evidence="1" id="KW-0813">Transport</keyword>
<keyword evidence="4" id="KW-0282">Flagellum</keyword>
<feature type="region of interest" description="Disordered" evidence="3">
    <location>
        <begin position="1"/>
        <end position="21"/>
    </location>
</feature>
<reference evidence="4 6" key="1">
    <citation type="submission" date="2017-09" db="EMBL/GenBank/DDBJ databases">
        <authorList>
            <person name="Thomas P."/>
            <person name="Seyboldt C."/>
        </authorList>
    </citation>
    <scope>NUCLEOTIDE SEQUENCE [LARGE SCALE GENOMIC DNA]</scope>
    <source>
        <strain evidence="4 6">DSM 7534</strain>
    </source>
</reference>
<dbReference type="RefSeq" id="WP_066673912.1">
    <property type="nucleotide sequence ID" value="NZ_CABMIZ010000003.1"/>
</dbReference>
<sequence length="252" mass="28742">MQSSYNLIKKSGAHSGGSKPIETNYVNEKIKEQKEHIEKNIIDIDAMVKKYENLGANIIKNAKAEAEKITIASTKKAIEIERLAYEKGYEQGKQNGYEDGYKSGYDTVMQDTKEKVLEDLKLAEYVLSTAKDDYKTYMNEKKDAILKLSLDMAKIIAGKEFQLEDGILQLIEPILEDSIGEENIIIKFNPTYKEKIMEKTDYWKKAYRLKGEIFLLEDPFMEIGNAVIEKNTGKVVVGMDVALEKLEEALFK</sequence>
<dbReference type="KEGG" id="csep:CP523_02605"/>
<accession>A0A9N7JJH0</accession>
<keyword evidence="2" id="KW-0653">Protein transport</keyword>
<keyword evidence="4" id="KW-0969">Cilium</keyword>
<evidence type="ECO:0000256" key="3">
    <source>
        <dbReference type="SAM" id="MobiDB-lite"/>
    </source>
</evidence>
<evidence type="ECO:0000256" key="1">
    <source>
        <dbReference type="ARBA" id="ARBA00022448"/>
    </source>
</evidence>
<proteinExistence type="predicted"/>
<name>A0A9N7JJH0_CLOSE</name>
<dbReference type="Proteomes" id="UP001055437">
    <property type="component" value="Chromosome"/>
</dbReference>
<reference evidence="5" key="2">
    <citation type="submission" date="2022-06" db="EMBL/GenBank/DDBJ databases">
        <authorList>
            <person name="Holder M.E."/>
            <person name="Ajami N.J."/>
            <person name="Petrosino J.F."/>
        </authorList>
    </citation>
    <scope>NUCLEOTIDE SEQUENCE</scope>
    <source>
        <strain evidence="5">RMA 8861</strain>
    </source>
</reference>
<dbReference type="InterPro" id="IPR051472">
    <property type="entry name" value="T3SS_Stator/FliH"/>
</dbReference>
<evidence type="ECO:0000313" key="6">
    <source>
        <dbReference type="Proteomes" id="UP000280586"/>
    </source>
</evidence>
<dbReference type="PANTHER" id="PTHR34982">
    <property type="entry name" value="YOP PROTEINS TRANSLOCATION PROTEIN L"/>
    <property type="match status" value="1"/>
</dbReference>